<evidence type="ECO:0000313" key="5">
    <source>
        <dbReference type="Proteomes" id="UP001595075"/>
    </source>
</evidence>
<dbReference type="InterPro" id="IPR029058">
    <property type="entry name" value="AB_hydrolase_fold"/>
</dbReference>
<organism evidence="4 5">
    <name type="scientific">Oculimacula yallundae</name>
    <dbReference type="NCBI Taxonomy" id="86028"/>
    <lineage>
        <taxon>Eukaryota</taxon>
        <taxon>Fungi</taxon>
        <taxon>Dikarya</taxon>
        <taxon>Ascomycota</taxon>
        <taxon>Pezizomycotina</taxon>
        <taxon>Leotiomycetes</taxon>
        <taxon>Helotiales</taxon>
        <taxon>Ploettnerulaceae</taxon>
        <taxon>Oculimacula</taxon>
    </lineage>
</organism>
<protein>
    <recommendedName>
        <fullName evidence="3">AB hydrolase-1 domain-containing protein</fullName>
    </recommendedName>
</protein>
<dbReference type="Proteomes" id="UP001595075">
    <property type="component" value="Unassembled WGS sequence"/>
</dbReference>
<comment type="similarity">
    <text evidence="1">Belongs to the peptidase S33 family.</text>
</comment>
<dbReference type="InterPro" id="IPR000073">
    <property type="entry name" value="AB_hydrolase_1"/>
</dbReference>
<gene>
    <name evidence="4" type="ORF">VTL71DRAFT_6660</name>
</gene>
<dbReference type="EMBL" id="JAZHXI010000017">
    <property type="protein sequence ID" value="KAL2062394.1"/>
    <property type="molecule type" value="Genomic_DNA"/>
</dbReference>
<proteinExistence type="inferred from homology"/>
<dbReference type="PIRSF" id="PIRSF005539">
    <property type="entry name" value="Pept_S33_TRI_F1"/>
    <property type="match status" value="1"/>
</dbReference>
<dbReference type="InterPro" id="IPR002410">
    <property type="entry name" value="Peptidase_S33"/>
</dbReference>
<reference evidence="4 5" key="1">
    <citation type="journal article" date="2024" name="Commun. Biol.">
        <title>Comparative genomic analysis of thermophilic fungi reveals convergent evolutionary adaptations and gene losses.</title>
        <authorList>
            <person name="Steindorff A.S."/>
            <person name="Aguilar-Pontes M.V."/>
            <person name="Robinson A.J."/>
            <person name="Andreopoulos B."/>
            <person name="LaButti K."/>
            <person name="Kuo A."/>
            <person name="Mondo S."/>
            <person name="Riley R."/>
            <person name="Otillar R."/>
            <person name="Haridas S."/>
            <person name="Lipzen A."/>
            <person name="Grimwood J."/>
            <person name="Schmutz J."/>
            <person name="Clum A."/>
            <person name="Reid I.D."/>
            <person name="Moisan M.C."/>
            <person name="Butler G."/>
            <person name="Nguyen T.T.M."/>
            <person name="Dewar K."/>
            <person name="Conant G."/>
            <person name="Drula E."/>
            <person name="Henrissat B."/>
            <person name="Hansel C."/>
            <person name="Singer S."/>
            <person name="Hutchinson M.I."/>
            <person name="de Vries R.P."/>
            <person name="Natvig D.O."/>
            <person name="Powell A.J."/>
            <person name="Tsang A."/>
            <person name="Grigoriev I.V."/>
        </authorList>
    </citation>
    <scope>NUCLEOTIDE SEQUENCE [LARGE SCALE GENOMIC DNA]</scope>
    <source>
        <strain evidence="4 5">CBS 494.80</strain>
    </source>
</reference>
<dbReference type="NCBIfam" id="TIGR01250">
    <property type="entry name" value="pro_imino_pep_2"/>
    <property type="match status" value="1"/>
</dbReference>
<keyword evidence="5" id="KW-1185">Reference proteome</keyword>
<dbReference type="Gene3D" id="3.40.50.1820">
    <property type="entry name" value="alpha/beta hydrolase"/>
    <property type="match status" value="1"/>
</dbReference>
<evidence type="ECO:0000313" key="4">
    <source>
        <dbReference type="EMBL" id="KAL2062394.1"/>
    </source>
</evidence>
<feature type="domain" description="AB hydrolase-1" evidence="3">
    <location>
        <begin position="41"/>
        <end position="296"/>
    </location>
</feature>
<dbReference type="Pfam" id="PF00561">
    <property type="entry name" value="Abhydrolase_1"/>
    <property type="match status" value="1"/>
</dbReference>
<dbReference type="PRINTS" id="PR00793">
    <property type="entry name" value="PROAMNOPTASE"/>
</dbReference>
<accession>A0ABR4BXJ3</accession>
<comment type="caution">
    <text evidence="4">The sequence shown here is derived from an EMBL/GenBank/DDBJ whole genome shotgun (WGS) entry which is preliminary data.</text>
</comment>
<dbReference type="SUPFAM" id="SSF53474">
    <property type="entry name" value="alpha/beta-Hydrolases"/>
    <property type="match status" value="1"/>
</dbReference>
<dbReference type="PANTHER" id="PTHR43798:SF33">
    <property type="entry name" value="HYDROLASE, PUTATIVE (AFU_ORTHOLOGUE AFUA_2G14860)-RELATED"/>
    <property type="match status" value="1"/>
</dbReference>
<dbReference type="InterPro" id="IPR005945">
    <property type="entry name" value="Pro_imino_pep"/>
</dbReference>
<evidence type="ECO:0000259" key="3">
    <source>
        <dbReference type="Pfam" id="PF00561"/>
    </source>
</evidence>
<evidence type="ECO:0000256" key="1">
    <source>
        <dbReference type="ARBA" id="ARBA00010088"/>
    </source>
</evidence>
<dbReference type="PANTHER" id="PTHR43798">
    <property type="entry name" value="MONOACYLGLYCEROL LIPASE"/>
    <property type="match status" value="1"/>
</dbReference>
<dbReference type="InterPro" id="IPR050266">
    <property type="entry name" value="AB_hydrolase_sf"/>
</dbReference>
<sequence length="310" mass="34123">MAATSLEGSYDGYAPFSYPLIPKPLQTYYRVFGNLTSSTTPLLILHGGPGYPHNYLLNHSHLTTTYSIPVILYDQIGCGLSTHLPETASTPSIWTLEIFFSQLHQLLAHLNISSYDLLGSSWGGMLGSAFAATQPSGLRKLVLSNSAASKALSIENRLESRKLLPREMQDVLDEAERTGDWKTKEVQSVMAEFVKRFVCTVEQPEDARVCGRICAEDGTVGTAMGDDNNGNPFDCTGFFKTWTMIGKAKDISVPTLLINGINEFASGNAVKPFLDEIADVRLVTLEGTTHSPHFERKEEYMRIVGEFLTS</sequence>
<name>A0ABR4BXJ3_9HELO</name>
<keyword evidence="2" id="KW-0378">Hydrolase</keyword>
<evidence type="ECO:0000256" key="2">
    <source>
        <dbReference type="ARBA" id="ARBA00022801"/>
    </source>
</evidence>